<dbReference type="GO" id="GO:0006412">
    <property type="term" value="P:translation"/>
    <property type="evidence" value="ECO:0007669"/>
    <property type="project" value="InterPro"/>
</dbReference>
<keyword evidence="7" id="KW-1185">Reference proteome</keyword>
<evidence type="ECO:0000256" key="2">
    <source>
        <dbReference type="ARBA" id="ARBA00022980"/>
    </source>
</evidence>
<accession>A0A974WKY5</accession>
<dbReference type="PANTHER" id="PTHR12534">
    <property type="entry name" value="30S RIBOSOMAL PROTEIN S2 PROKARYOTIC AND ORGANELLAR"/>
    <property type="match status" value="1"/>
</dbReference>
<dbReference type="InterPro" id="IPR023591">
    <property type="entry name" value="Ribosomal_uS2_flav_dom_sf"/>
</dbReference>
<gene>
    <name evidence="6" type="primary">rpsB</name>
    <name evidence="6" type="ORF">CU086_00105</name>
</gene>
<proteinExistence type="inferred from homology"/>
<name>A0A974WKY5_9PROT</name>
<comment type="similarity">
    <text evidence="1">Belongs to the universal ribosomal protein uS2 family.</text>
</comment>
<dbReference type="SUPFAM" id="SSF52313">
    <property type="entry name" value="Ribosomal protein S2"/>
    <property type="match status" value="1"/>
</dbReference>
<dbReference type="Proteomes" id="UP000663075">
    <property type="component" value="Chromosome"/>
</dbReference>
<evidence type="ECO:0000313" key="6">
    <source>
        <dbReference type="EMBL" id="QSF25241.1"/>
    </source>
</evidence>
<evidence type="ECO:0000256" key="3">
    <source>
        <dbReference type="ARBA" id="ARBA00023274"/>
    </source>
</evidence>
<dbReference type="EMBL" id="CP024850">
    <property type="protein sequence ID" value="QSF25241.1"/>
    <property type="molecule type" value="Genomic_DNA"/>
</dbReference>
<evidence type="ECO:0000256" key="4">
    <source>
        <dbReference type="ARBA" id="ARBA00035256"/>
    </source>
</evidence>
<dbReference type="Gene3D" id="1.10.287.610">
    <property type="entry name" value="Helix hairpin bin"/>
    <property type="match status" value="1"/>
</dbReference>
<dbReference type="GO" id="GO:0003735">
    <property type="term" value="F:structural constituent of ribosome"/>
    <property type="evidence" value="ECO:0007669"/>
    <property type="project" value="InterPro"/>
</dbReference>
<evidence type="ECO:0000313" key="7">
    <source>
        <dbReference type="Proteomes" id="UP000663075"/>
    </source>
</evidence>
<dbReference type="InterPro" id="IPR005706">
    <property type="entry name" value="Ribosomal_uS2_bac/mit/plastid"/>
</dbReference>
<evidence type="ECO:0000256" key="5">
    <source>
        <dbReference type="ARBA" id="ARBA00035518"/>
    </source>
</evidence>
<dbReference type="GO" id="GO:0015935">
    <property type="term" value="C:small ribosomal subunit"/>
    <property type="evidence" value="ECO:0007669"/>
    <property type="project" value="InterPro"/>
</dbReference>
<organism evidence="6 7">
    <name type="scientific">Candidatus Nasuia deltocephalincola</name>
    <dbReference type="NCBI Taxonomy" id="1160784"/>
    <lineage>
        <taxon>Bacteria</taxon>
        <taxon>Pseudomonadati</taxon>
        <taxon>Pseudomonadota</taxon>
        <taxon>Betaproteobacteria</taxon>
        <taxon>Candidatus Nasuia</taxon>
    </lineage>
</organism>
<keyword evidence="2 6" id="KW-0689">Ribosomal protein</keyword>
<dbReference type="Pfam" id="PF00318">
    <property type="entry name" value="Ribosomal_S2"/>
    <property type="match status" value="1"/>
</dbReference>
<dbReference type="AlphaFoldDB" id="A0A974WKY5"/>
<dbReference type="PANTHER" id="PTHR12534:SF0">
    <property type="entry name" value="SMALL RIBOSOMAL SUBUNIT PROTEIN US2M"/>
    <property type="match status" value="1"/>
</dbReference>
<dbReference type="Gene3D" id="3.40.50.10490">
    <property type="entry name" value="Glucose-6-phosphate isomerase like protein, domain 1"/>
    <property type="match status" value="1"/>
</dbReference>
<dbReference type="PRINTS" id="PR00395">
    <property type="entry name" value="RIBOSOMALS2"/>
</dbReference>
<dbReference type="InterPro" id="IPR001865">
    <property type="entry name" value="Ribosomal_uS2"/>
</dbReference>
<keyword evidence="3" id="KW-0687">Ribonucleoprotein</keyword>
<reference evidence="6" key="1">
    <citation type="submission" date="2017-11" db="EMBL/GenBank/DDBJ databases">
        <authorList>
            <person name="Jian Z."/>
        </authorList>
    </citation>
    <scope>NUCLEOTIDE SEQUENCE</scope>
    <source>
        <strain evidence="6">YC</strain>
    </source>
</reference>
<dbReference type="NCBIfam" id="TIGR01011">
    <property type="entry name" value="rpsB_bact"/>
    <property type="match status" value="1"/>
</dbReference>
<protein>
    <recommendedName>
        <fullName evidence="4">Small ribosomal subunit protein uS2</fullName>
    </recommendedName>
    <alternativeName>
        <fullName evidence="5">30S ribosomal protein S2</fullName>
    </alternativeName>
</protein>
<sequence>MGHKKNLLNIDMKKYIINVNKKIHIINLEITLKNLNKVIKLLRNVKNLEHNLLILCVEKKTRMFIKTSCQKLNIPYVNKRWLGGSLTNFITLKSSITNMNYIKIILKNKNFKIKKKEKDFTKKN</sequence>
<evidence type="ECO:0000256" key="1">
    <source>
        <dbReference type="ARBA" id="ARBA00006242"/>
    </source>
</evidence>